<evidence type="ECO:0000259" key="2">
    <source>
        <dbReference type="PROSITE" id="PS50048"/>
    </source>
</evidence>
<dbReference type="EMBL" id="JARKIF010000006">
    <property type="protein sequence ID" value="KAJ7636248.1"/>
    <property type="molecule type" value="Genomic_DNA"/>
</dbReference>
<organism evidence="3 4">
    <name type="scientific">Roridomyces roridus</name>
    <dbReference type="NCBI Taxonomy" id="1738132"/>
    <lineage>
        <taxon>Eukaryota</taxon>
        <taxon>Fungi</taxon>
        <taxon>Dikarya</taxon>
        <taxon>Basidiomycota</taxon>
        <taxon>Agaricomycotina</taxon>
        <taxon>Agaricomycetes</taxon>
        <taxon>Agaricomycetidae</taxon>
        <taxon>Agaricales</taxon>
        <taxon>Marasmiineae</taxon>
        <taxon>Mycenaceae</taxon>
        <taxon>Roridomyces</taxon>
    </lineage>
</organism>
<name>A0AAD7C0U7_9AGAR</name>
<proteinExistence type="predicted"/>
<sequence length="138" mass="15097">MACTHCRRRKIRCKTDDTGLSPCERCVRKGYTCNYVAVGDEGTYAPPQHATAAHSQTPSTLNLIAPAPAASTFYGHPNIPQFVMSAHTSFENHPLAPHPYFPQSTHPSTHPIRGVGSHGYPQLNPNDFVPHDPVRATL</sequence>
<dbReference type="InterPro" id="IPR001138">
    <property type="entry name" value="Zn2Cys6_DnaBD"/>
</dbReference>
<dbReference type="SUPFAM" id="SSF57701">
    <property type="entry name" value="Zn2/Cys6 DNA-binding domain"/>
    <property type="match status" value="1"/>
</dbReference>
<feature type="compositionally biased region" description="Basic and acidic residues" evidence="1">
    <location>
        <begin position="129"/>
        <end position="138"/>
    </location>
</feature>
<accession>A0AAD7C0U7</accession>
<dbReference type="PROSITE" id="PS00463">
    <property type="entry name" value="ZN2_CY6_FUNGAL_1"/>
    <property type="match status" value="1"/>
</dbReference>
<keyword evidence="4" id="KW-1185">Reference proteome</keyword>
<dbReference type="Proteomes" id="UP001221142">
    <property type="component" value="Unassembled WGS sequence"/>
</dbReference>
<feature type="domain" description="Zn(2)-C6 fungal-type" evidence="2">
    <location>
        <begin position="2"/>
        <end position="35"/>
    </location>
</feature>
<dbReference type="Gene3D" id="4.10.240.10">
    <property type="entry name" value="Zn(2)-C6 fungal-type DNA-binding domain"/>
    <property type="match status" value="1"/>
</dbReference>
<feature type="region of interest" description="Disordered" evidence="1">
    <location>
        <begin position="102"/>
        <end position="138"/>
    </location>
</feature>
<dbReference type="Pfam" id="PF00172">
    <property type="entry name" value="Zn_clus"/>
    <property type="match status" value="1"/>
</dbReference>
<dbReference type="PROSITE" id="PS50048">
    <property type="entry name" value="ZN2_CY6_FUNGAL_2"/>
    <property type="match status" value="1"/>
</dbReference>
<dbReference type="InterPro" id="IPR036864">
    <property type="entry name" value="Zn2-C6_fun-type_DNA-bd_sf"/>
</dbReference>
<dbReference type="AlphaFoldDB" id="A0AAD7C0U7"/>
<dbReference type="CDD" id="cd00067">
    <property type="entry name" value="GAL4"/>
    <property type="match status" value="1"/>
</dbReference>
<gene>
    <name evidence="3" type="ORF">FB45DRAFT_1024374</name>
</gene>
<comment type="caution">
    <text evidence="3">The sequence shown here is derived from an EMBL/GenBank/DDBJ whole genome shotgun (WGS) entry which is preliminary data.</text>
</comment>
<dbReference type="GO" id="GO:0000981">
    <property type="term" value="F:DNA-binding transcription factor activity, RNA polymerase II-specific"/>
    <property type="evidence" value="ECO:0007669"/>
    <property type="project" value="InterPro"/>
</dbReference>
<evidence type="ECO:0000313" key="3">
    <source>
        <dbReference type="EMBL" id="KAJ7636248.1"/>
    </source>
</evidence>
<evidence type="ECO:0000256" key="1">
    <source>
        <dbReference type="SAM" id="MobiDB-lite"/>
    </source>
</evidence>
<dbReference type="GO" id="GO:0008270">
    <property type="term" value="F:zinc ion binding"/>
    <property type="evidence" value="ECO:0007669"/>
    <property type="project" value="InterPro"/>
</dbReference>
<protein>
    <recommendedName>
        <fullName evidence="2">Zn(2)-C6 fungal-type domain-containing protein</fullName>
    </recommendedName>
</protein>
<reference evidence="3" key="1">
    <citation type="submission" date="2023-03" db="EMBL/GenBank/DDBJ databases">
        <title>Massive genome expansion in bonnet fungi (Mycena s.s.) driven by repeated elements and novel gene families across ecological guilds.</title>
        <authorList>
            <consortium name="Lawrence Berkeley National Laboratory"/>
            <person name="Harder C.B."/>
            <person name="Miyauchi S."/>
            <person name="Viragh M."/>
            <person name="Kuo A."/>
            <person name="Thoen E."/>
            <person name="Andreopoulos B."/>
            <person name="Lu D."/>
            <person name="Skrede I."/>
            <person name="Drula E."/>
            <person name="Henrissat B."/>
            <person name="Morin E."/>
            <person name="Kohler A."/>
            <person name="Barry K."/>
            <person name="LaButti K."/>
            <person name="Morin E."/>
            <person name="Salamov A."/>
            <person name="Lipzen A."/>
            <person name="Mereny Z."/>
            <person name="Hegedus B."/>
            <person name="Baldrian P."/>
            <person name="Stursova M."/>
            <person name="Weitz H."/>
            <person name="Taylor A."/>
            <person name="Grigoriev I.V."/>
            <person name="Nagy L.G."/>
            <person name="Martin F."/>
            <person name="Kauserud H."/>
        </authorList>
    </citation>
    <scope>NUCLEOTIDE SEQUENCE</scope>
    <source>
        <strain evidence="3">9284</strain>
    </source>
</reference>
<evidence type="ECO:0000313" key="4">
    <source>
        <dbReference type="Proteomes" id="UP001221142"/>
    </source>
</evidence>